<evidence type="ECO:0000259" key="4">
    <source>
        <dbReference type="Pfam" id="PF05193"/>
    </source>
</evidence>
<feature type="domain" description="Peptidase M16 N-terminal" evidence="3">
    <location>
        <begin position="600"/>
        <end position="720"/>
    </location>
</feature>
<keyword evidence="2" id="KW-0732">Signal</keyword>
<dbReference type="Pfam" id="PF05193">
    <property type="entry name" value="Peptidase_M16_C"/>
    <property type="match status" value="2"/>
</dbReference>
<dbReference type="InterPro" id="IPR011765">
    <property type="entry name" value="Pept_M16_N"/>
</dbReference>
<evidence type="ECO:0000313" key="5">
    <source>
        <dbReference type="EMBL" id="MES1928975.1"/>
    </source>
</evidence>
<evidence type="ECO:0000259" key="3">
    <source>
        <dbReference type="Pfam" id="PF00675"/>
    </source>
</evidence>
<dbReference type="InterPro" id="IPR007863">
    <property type="entry name" value="Peptidase_M16_C"/>
</dbReference>
<dbReference type="Pfam" id="PF00675">
    <property type="entry name" value="Peptidase_M16"/>
    <property type="match status" value="2"/>
</dbReference>
<dbReference type="PROSITE" id="PS51257">
    <property type="entry name" value="PROKAR_LIPOPROTEIN"/>
    <property type="match status" value="1"/>
</dbReference>
<proteinExistence type="predicted"/>
<evidence type="ECO:0000313" key="6">
    <source>
        <dbReference type="Proteomes" id="UP001460888"/>
    </source>
</evidence>
<dbReference type="InterPro" id="IPR011249">
    <property type="entry name" value="Metalloenz_LuxS/M16"/>
</dbReference>
<dbReference type="InterPro" id="IPR050361">
    <property type="entry name" value="MPP/UQCRC_Complex"/>
</dbReference>
<dbReference type="RefSeq" id="WP_353110437.1">
    <property type="nucleotide sequence ID" value="NZ_APND01000002.1"/>
</dbReference>
<evidence type="ECO:0000256" key="1">
    <source>
        <dbReference type="SAM" id="MobiDB-lite"/>
    </source>
</evidence>
<dbReference type="PANTHER" id="PTHR11851:SF224">
    <property type="entry name" value="PROCESSING PROTEASE"/>
    <property type="match status" value="1"/>
</dbReference>
<dbReference type="Gene3D" id="3.30.830.10">
    <property type="entry name" value="Metalloenzyme, LuxS/M16 peptidase-like"/>
    <property type="match status" value="4"/>
</dbReference>
<feature type="domain" description="Peptidase M16 C-terminal" evidence="4">
    <location>
        <begin position="755"/>
        <end position="936"/>
    </location>
</feature>
<accession>A0ABV2AZB1</accession>
<gene>
    <name evidence="5" type="ORF">SADO_06962</name>
</gene>
<comment type="caution">
    <text evidence="5">The sequence shown here is derived from an EMBL/GenBank/DDBJ whole genome shotgun (WGS) entry which is preliminary data.</text>
</comment>
<feature type="compositionally biased region" description="Low complexity" evidence="1">
    <location>
        <begin position="92"/>
        <end position="117"/>
    </location>
</feature>
<dbReference type="SUPFAM" id="SSF63411">
    <property type="entry name" value="LuxS/MPP-like metallohydrolase"/>
    <property type="match status" value="4"/>
</dbReference>
<keyword evidence="6" id="KW-1185">Reference proteome</keyword>
<sequence>MRIRLLLCLTLLAAGFTTGCDNTNVGNTSDSRNVLERAWAQIENSFSGKPSSAATKPSAQSPTAPAGPNDAHGAAPQQPAPAVEKQQDASHTETNAPAPEATPTADAPDSPQPAATAEAKGTDAVESSEDRAEPESVQIPDVDIGYKKYVLDNGLTLIVHTDHKTPIVAVNIWYHVGSKNEGPGQQGFAHLFEHLMFQGSEHWQGEYFEPFERAGATDMNGTTNVDRTNYFASVPTSALDMALWMESDRMGHFLGAIDKNLLEEQRGVVLNEKRQGDNQPYGKVFDTIPPNTYPAGHPYSWSTIGSEADLNAASLEDVKDWFKRYYGPSNAVLVLAGDIEPEDAKTKVEQYFGSIEPGPPVTQQKRWVAKMSGEHRQVMFDRVPQARIYKVWNIPPTGAPDTTRLQITADLLAGSKNSPLYKTLVYDQQIATDVSAFVWDKEIGSQLIVSATARPGTELETIEKVLDTQMQRFINEGPPADAVDRARARFGASFVRGMESVGGIGGKADILAQGEIYADDPGAYRQELEILRTVTPEDIQMTAAKWLSDGVYVLSVKPFGDRKAKGEDVNRDKLPEIGETPDLDLPEVQHATLSNGLKVRLAERHSAPTVQMRMVFDAGYAADPADAPGTASLTMGMLDEGTARRDSLTISSDLDALGAELNTGASLDSATLSLSTLSTALDPSLDIYADVIRNASFPENEFARLKKQRLASIAQEKRQPTSLALRTLGPLLYGKDHAYGIPLTGSGTQAAIENMQVADVRAFADSWLRPDNATLVVVGDTTMEDLKPMLEAHLGDWQASNDEPRPEKRLPEITPPEEPHIYLVDRPGSNQATVIAGNVAPPKSSDQDVAMETVNAVLGGMFNSRLNLNLREDKHWSYGARSLLMDARAQQPFVAYAAVQIDKTAPAMQEMRKELTAIRDDKPISDSELSAAQANLTRSLPGENETTPALASTLTDSVVFDLPDDYYEDYVRRIRGLEQPALAEAALSMIDTEGLTWVVVGDLSQIEDSIRKLGWGKVRTVDPETLETSTGDSVEGEKDE</sequence>
<name>A0ABV2AZB1_9GAMM</name>
<feature type="compositionally biased region" description="Polar residues" evidence="1">
    <location>
        <begin position="45"/>
        <end position="63"/>
    </location>
</feature>
<organism evidence="5 6">
    <name type="scientific">Salinisphaera dokdonensis CL-ES53</name>
    <dbReference type="NCBI Taxonomy" id="1304272"/>
    <lineage>
        <taxon>Bacteria</taxon>
        <taxon>Pseudomonadati</taxon>
        <taxon>Pseudomonadota</taxon>
        <taxon>Gammaproteobacteria</taxon>
        <taxon>Salinisphaerales</taxon>
        <taxon>Salinisphaeraceae</taxon>
        <taxon>Salinisphaera</taxon>
    </lineage>
</organism>
<reference evidence="5 6" key="1">
    <citation type="submission" date="2013-03" db="EMBL/GenBank/DDBJ databases">
        <title>Salinisphaera dokdonensis CL-ES53 Genome Sequencing.</title>
        <authorList>
            <person name="Li C."/>
            <person name="Lai Q."/>
            <person name="Shao Z."/>
        </authorList>
    </citation>
    <scope>NUCLEOTIDE SEQUENCE [LARGE SCALE GENOMIC DNA]</scope>
    <source>
        <strain evidence="5 6">CL-ES53</strain>
    </source>
</reference>
<dbReference type="Proteomes" id="UP001460888">
    <property type="component" value="Unassembled WGS sequence"/>
</dbReference>
<evidence type="ECO:0000256" key="2">
    <source>
        <dbReference type="SAM" id="SignalP"/>
    </source>
</evidence>
<feature type="domain" description="Peptidase M16 N-terminal" evidence="3">
    <location>
        <begin position="160"/>
        <end position="293"/>
    </location>
</feature>
<feature type="domain" description="Peptidase M16 C-terminal" evidence="4">
    <location>
        <begin position="314"/>
        <end position="489"/>
    </location>
</feature>
<feature type="chain" id="PRO_5045689204" evidence="2">
    <location>
        <begin position="20"/>
        <end position="1040"/>
    </location>
</feature>
<feature type="compositionally biased region" description="Basic and acidic residues" evidence="1">
    <location>
        <begin position="120"/>
        <end position="134"/>
    </location>
</feature>
<dbReference type="PANTHER" id="PTHR11851">
    <property type="entry name" value="METALLOPROTEASE"/>
    <property type="match status" value="1"/>
</dbReference>
<protein>
    <submittedName>
        <fullName evidence="5">Peptidase M16 domain-containing protein</fullName>
    </submittedName>
</protein>
<feature type="region of interest" description="Disordered" evidence="1">
    <location>
        <begin position="45"/>
        <end position="139"/>
    </location>
</feature>
<dbReference type="EMBL" id="APND01000002">
    <property type="protein sequence ID" value="MES1928975.1"/>
    <property type="molecule type" value="Genomic_DNA"/>
</dbReference>
<feature type="signal peptide" evidence="2">
    <location>
        <begin position="1"/>
        <end position="19"/>
    </location>
</feature>